<evidence type="ECO:0000313" key="1">
    <source>
        <dbReference type="EMBL" id="TDD35492.1"/>
    </source>
</evidence>
<gene>
    <name evidence="1" type="ORF">E1288_43100</name>
</gene>
<organism evidence="1 2">
    <name type="scientific">Saccharopolyspora elongata</name>
    <dbReference type="NCBI Taxonomy" id="2530387"/>
    <lineage>
        <taxon>Bacteria</taxon>
        <taxon>Bacillati</taxon>
        <taxon>Actinomycetota</taxon>
        <taxon>Actinomycetes</taxon>
        <taxon>Pseudonocardiales</taxon>
        <taxon>Pseudonocardiaceae</taxon>
        <taxon>Saccharopolyspora</taxon>
    </lineage>
</organism>
<protein>
    <submittedName>
        <fullName evidence="1">DUF4192 domain-containing protein</fullName>
    </submittedName>
</protein>
<accession>A0A4R4XY53</accession>
<evidence type="ECO:0000313" key="2">
    <source>
        <dbReference type="Proteomes" id="UP000294947"/>
    </source>
</evidence>
<dbReference type="Pfam" id="PF13830">
    <property type="entry name" value="DUF4192"/>
    <property type="match status" value="1"/>
</dbReference>
<dbReference type="Proteomes" id="UP000294947">
    <property type="component" value="Unassembled WGS sequence"/>
</dbReference>
<keyword evidence="2" id="KW-1185">Reference proteome</keyword>
<reference evidence="1 2" key="1">
    <citation type="submission" date="2019-03" db="EMBL/GenBank/DDBJ databases">
        <title>Draft genome sequences of novel Actinobacteria.</title>
        <authorList>
            <person name="Sahin N."/>
            <person name="Ay H."/>
            <person name="Saygin H."/>
        </authorList>
    </citation>
    <scope>NUCLEOTIDE SEQUENCE [LARGE SCALE GENOMIC DNA]</scope>
    <source>
        <strain evidence="1 2">7K502</strain>
    </source>
</reference>
<comment type="caution">
    <text evidence="1">The sequence shown here is derived from an EMBL/GenBank/DDBJ whole genome shotgun (WGS) entry which is preliminary data.</text>
</comment>
<dbReference type="InterPro" id="IPR025447">
    <property type="entry name" value="DUF4192"/>
</dbReference>
<proteinExistence type="predicted"/>
<dbReference type="AlphaFoldDB" id="A0A4R4XY53"/>
<sequence>MMDEFKPQVSISTPAEILAAVPHMLGFYPADSRVLLTLHDLETTPRFGVALRTDLPHPTEIREFAAQLIQGSLKPQRPNAVVAIVVSDEGHNHGAHQLSLEHSTTRDPANLPHAELVNILIETLQHADIHVGHALWTPGIRSAAPWRCYRDHDCSGSIPDPAASPLAASLALQGSVTFLSKDEIRTLVAPESDDAIADWSAKLDALHNGIEDRYSQDELRSDLRAVSEAIDSISNGMTLTEDELVRVLFALSDNLVRDIALGTALGNRARAAEKLWLALIRKAPVPEFGEVAVLLAVSAYARGDGALAGITLERLRQTQPDHHLGILLTKALHTGVSPTHLTAMMCATTQEALREVQELIGSTNPFVL</sequence>
<name>A0A4R4XY53_9PSEU</name>
<dbReference type="OrthoDB" id="3264463at2"/>
<dbReference type="EMBL" id="SMKW01000123">
    <property type="protein sequence ID" value="TDD35492.1"/>
    <property type="molecule type" value="Genomic_DNA"/>
</dbReference>